<evidence type="ECO:0000256" key="2">
    <source>
        <dbReference type="PIRSR" id="PIRSR605511-1"/>
    </source>
</evidence>
<dbReference type="InterPro" id="IPR013658">
    <property type="entry name" value="SGL"/>
</dbReference>
<feature type="binding site" evidence="3">
    <location>
        <position position="150"/>
    </location>
    <ligand>
        <name>a divalent metal cation</name>
        <dbReference type="ChEBI" id="CHEBI:60240"/>
    </ligand>
</feature>
<dbReference type="PANTHER" id="PTHR10907">
    <property type="entry name" value="REGUCALCIN"/>
    <property type="match status" value="1"/>
</dbReference>
<keyword evidence="3" id="KW-0479">Metal-binding</keyword>
<dbReference type="EMBL" id="OU898278">
    <property type="protein sequence ID" value="CAG9831045.1"/>
    <property type="molecule type" value="Genomic_DNA"/>
</dbReference>
<dbReference type="Gene3D" id="2.120.10.30">
    <property type="entry name" value="TolB, C-terminal domain"/>
    <property type="match status" value="1"/>
</dbReference>
<evidence type="ECO:0000313" key="5">
    <source>
        <dbReference type="EMBL" id="CAG9831045.1"/>
    </source>
</evidence>
<dbReference type="PANTHER" id="PTHR10907:SF66">
    <property type="entry name" value="MIP34848P1-RELATED"/>
    <property type="match status" value="1"/>
</dbReference>
<dbReference type="GO" id="GO:0005509">
    <property type="term" value="F:calcium ion binding"/>
    <property type="evidence" value="ECO:0007669"/>
    <property type="project" value="TreeGrafter"/>
</dbReference>
<gene>
    <name evidence="5" type="ORF">DIABBA_LOCUS4680</name>
</gene>
<comment type="cofactor">
    <cofactor evidence="3">
        <name>Zn(2+)</name>
        <dbReference type="ChEBI" id="CHEBI:29105"/>
    </cofactor>
    <text evidence="3">Binds 1 divalent metal cation per subunit.</text>
</comment>
<keyword evidence="6" id="KW-1185">Reference proteome</keyword>
<dbReference type="Pfam" id="PF08450">
    <property type="entry name" value="SGL"/>
    <property type="match status" value="1"/>
</dbReference>
<feature type="binding site" evidence="3">
    <location>
        <position position="16"/>
    </location>
    <ligand>
        <name>a divalent metal cation</name>
        <dbReference type="ChEBI" id="CHEBI:60240"/>
    </ligand>
</feature>
<sequence length="327" mass="36255">MAPVIEKLVDGFEVAESPHWDHKKQCLYFVDFVEGTICKYVPSTKKFSKAKIGDYNVSLVIPVKDKNNQFVVSLNNSVAIVEWDGESPNVSSVKKLYEVDVGTPNILTDGKWTMGGTPRTFNELVPENGALYSFSNNTTTSHRTGVNLSNGLAFDYKRGKMYYTDTFTFKVDQYDFDINEGTIFADKTIAQPGYSEADLVTHGSYETTPTGVTKIDHRANMKTIFTITNKEHFCDGMTLDADGNIWLAVFASSRVYQIDPFKPDTVLRTVELPAAQITSVAFGGPNLDELYVTSAHFTDRPTGESPGSIFRVTGLNIKGLPADEFII</sequence>
<proteinExistence type="inferred from homology"/>
<feature type="active site" description="Proton donor/acceptor" evidence="2">
    <location>
        <position position="235"/>
    </location>
</feature>
<dbReference type="AlphaFoldDB" id="A0A9N9SSU1"/>
<accession>A0A9N9SSU1</accession>
<evidence type="ECO:0000313" key="6">
    <source>
        <dbReference type="Proteomes" id="UP001153709"/>
    </source>
</evidence>
<evidence type="ECO:0000259" key="4">
    <source>
        <dbReference type="Pfam" id="PF08450"/>
    </source>
</evidence>
<keyword evidence="3" id="KW-0862">Zinc</keyword>
<feature type="domain" description="SMP-30/Gluconolactonase/LRE-like region" evidence="4">
    <location>
        <begin position="15"/>
        <end position="296"/>
    </location>
</feature>
<dbReference type="PRINTS" id="PR01790">
    <property type="entry name" value="SMP30FAMILY"/>
</dbReference>
<dbReference type="InterPro" id="IPR005511">
    <property type="entry name" value="SMP-30"/>
</dbReference>
<comment type="similarity">
    <text evidence="1">Belongs to the SMP-30/CGR1 family.</text>
</comment>
<protein>
    <recommendedName>
        <fullName evidence="4">SMP-30/Gluconolactonase/LRE-like region domain-containing protein</fullName>
    </recommendedName>
</protein>
<dbReference type="Proteomes" id="UP001153709">
    <property type="component" value="Chromosome 3"/>
</dbReference>
<dbReference type="OrthoDB" id="423498at2759"/>
<dbReference type="SUPFAM" id="SSF63829">
    <property type="entry name" value="Calcium-dependent phosphotriesterase"/>
    <property type="match status" value="1"/>
</dbReference>
<organism evidence="5 6">
    <name type="scientific">Diabrotica balteata</name>
    <name type="common">Banded cucumber beetle</name>
    <dbReference type="NCBI Taxonomy" id="107213"/>
    <lineage>
        <taxon>Eukaryota</taxon>
        <taxon>Metazoa</taxon>
        <taxon>Ecdysozoa</taxon>
        <taxon>Arthropoda</taxon>
        <taxon>Hexapoda</taxon>
        <taxon>Insecta</taxon>
        <taxon>Pterygota</taxon>
        <taxon>Neoptera</taxon>
        <taxon>Endopterygota</taxon>
        <taxon>Coleoptera</taxon>
        <taxon>Polyphaga</taxon>
        <taxon>Cucujiformia</taxon>
        <taxon>Chrysomeloidea</taxon>
        <taxon>Chrysomelidae</taxon>
        <taxon>Galerucinae</taxon>
        <taxon>Diabroticina</taxon>
        <taxon>Diabroticites</taxon>
        <taxon>Diabrotica</taxon>
    </lineage>
</organism>
<name>A0A9N9SSU1_DIABA</name>
<evidence type="ECO:0000256" key="1">
    <source>
        <dbReference type="ARBA" id="ARBA00008853"/>
    </source>
</evidence>
<dbReference type="InterPro" id="IPR011042">
    <property type="entry name" value="6-blade_b-propeller_TolB-like"/>
</dbReference>
<evidence type="ECO:0000256" key="3">
    <source>
        <dbReference type="PIRSR" id="PIRSR605511-2"/>
    </source>
</evidence>
<dbReference type="GO" id="GO:0019853">
    <property type="term" value="P:L-ascorbic acid biosynthetic process"/>
    <property type="evidence" value="ECO:0007669"/>
    <property type="project" value="TreeGrafter"/>
</dbReference>
<feature type="binding site" evidence="3">
    <location>
        <position position="235"/>
    </location>
    <ligand>
        <name>a divalent metal cation</name>
        <dbReference type="ChEBI" id="CHEBI:60240"/>
    </ligand>
</feature>
<reference evidence="5" key="1">
    <citation type="submission" date="2022-01" db="EMBL/GenBank/DDBJ databases">
        <authorList>
            <person name="King R."/>
        </authorList>
    </citation>
    <scope>NUCLEOTIDE SEQUENCE</scope>
</reference>
<dbReference type="GO" id="GO:0004341">
    <property type="term" value="F:gluconolactonase activity"/>
    <property type="evidence" value="ECO:0007669"/>
    <property type="project" value="TreeGrafter"/>
</dbReference>